<evidence type="ECO:0000313" key="7">
    <source>
        <dbReference type="Proteomes" id="UP000320806"/>
    </source>
</evidence>
<feature type="domain" description="Enoyl-CoA hydratase/isomerase" evidence="5">
    <location>
        <begin position="13"/>
        <end position="327"/>
    </location>
</feature>
<sequence>MTDVEFKVEGRLGRIVLDRPKALNALTLPMVEAVDAQLQQWEHDEAISSLTIEGAGERGLCAGGDVVAVRTEILDGQDGQHFFEAEYAMNARLAAYPKPIVVCQDGFVLGGGVGVSAHCSLRLATERTKVAMPETIIGFFPDVGAMHLLASSPGEIGTHLALTGQMISGADAVYAGLSDAVIDSASWPDVVSSLADGRAPDYEAQHVRSELAGQQDWIDECYAGDDASVILERLRTSSVEQARVAAELIAQRSPWSVSVTLAALRRAASMETVDEVLAQDLRLARVVSHHADFAEGVRAQLVDKDRAPKWTHDSLDDVPKDEVDAAFD</sequence>
<dbReference type="EMBL" id="VFMO01000001">
    <property type="protein sequence ID" value="TQJ13142.1"/>
    <property type="molecule type" value="Genomic_DNA"/>
</dbReference>
<proteinExistence type="predicted"/>
<evidence type="ECO:0000256" key="4">
    <source>
        <dbReference type="SAM" id="MobiDB-lite"/>
    </source>
</evidence>
<evidence type="ECO:0000259" key="5">
    <source>
        <dbReference type="Pfam" id="PF16113"/>
    </source>
</evidence>
<dbReference type="CDD" id="cd06558">
    <property type="entry name" value="crotonase-like"/>
    <property type="match status" value="1"/>
</dbReference>
<accession>A0A542ECT0</accession>
<dbReference type="PANTHER" id="PTHR43176:SF3">
    <property type="entry name" value="3-HYDROXYISOBUTYRYL-COA HYDROLASE, MITOCHONDRIAL"/>
    <property type="match status" value="1"/>
</dbReference>
<dbReference type="EC" id="3.1.2.4" evidence="2"/>
<dbReference type="PANTHER" id="PTHR43176">
    <property type="entry name" value="3-HYDROXYISOBUTYRYL-COA HYDROLASE-RELATED"/>
    <property type="match status" value="1"/>
</dbReference>
<dbReference type="InterPro" id="IPR045004">
    <property type="entry name" value="ECH_dom"/>
</dbReference>
<dbReference type="InterPro" id="IPR032259">
    <property type="entry name" value="HIBYL-CoA-H"/>
</dbReference>
<keyword evidence="3" id="KW-0378">Hydrolase</keyword>
<feature type="region of interest" description="Disordered" evidence="4">
    <location>
        <begin position="309"/>
        <end position="328"/>
    </location>
</feature>
<evidence type="ECO:0000256" key="2">
    <source>
        <dbReference type="ARBA" id="ARBA00011915"/>
    </source>
</evidence>
<protein>
    <recommendedName>
        <fullName evidence="2">3-hydroxyisobutyryl-CoA hydrolase</fullName>
        <ecNumber evidence="2">3.1.2.4</ecNumber>
    </recommendedName>
</protein>
<comment type="caution">
    <text evidence="6">The sequence shown here is derived from an EMBL/GenBank/DDBJ whole genome shotgun (WGS) entry which is preliminary data.</text>
</comment>
<dbReference type="Proteomes" id="UP000320806">
    <property type="component" value="Unassembled WGS sequence"/>
</dbReference>
<dbReference type="Gene3D" id="3.90.226.10">
    <property type="entry name" value="2-enoyl-CoA Hydratase, Chain A, domain 1"/>
    <property type="match status" value="1"/>
</dbReference>
<dbReference type="InterPro" id="IPR029045">
    <property type="entry name" value="ClpP/crotonase-like_dom_sf"/>
</dbReference>
<dbReference type="Pfam" id="PF16113">
    <property type="entry name" value="ECH_2"/>
    <property type="match status" value="1"/>
</dbReference>
<dbReference type="GO" id="GO:0006574">
    <property type="term" value="P:L-valine catabolic process"/>
    <property type="evidence" value="ECO:0007669"/>
    <property type="project" value="TreeGrafter"/>
</dbReference>
<keyword evidence="7" id="KW-1185">Reference proteome</keyword>
<dbReference type="SUPFAM" id="SSF52096">
    <property type="entry name" value="ClpP/crotonase"/>
    <property type="match status" value="1"/>
</dbReference>
<evidence type="ECO:0000256" key="1">
    <source>
        <dbReference type="ARBA" id="ARBA00001709"/>
    </source>
</evidence>
<dbReference type="AlphaFoldDB" id="A0A542ECT0"/>
<reference evidence="6 7" key="1">
    <citation type="submission" date="2019-06" db="EMBL/GenBank/DDBJ databases">
        <title>Sequencing the genomes of 1000 actinobacteria strains.</title>
        <authorList>
            <person name="Klenk H.-P."/>
        </authorList>
    </citation>
    <scope>NUCLEOTIDE SEQUENCE [LARGE SCALE GENOMIC DNA]</scope>
    <source>
        <strain evidence="6 7">DSM 19828</strain>
    </source>
</reference>
<evidence type="ECO:0000256" key="3">
    <source>
        <dbReference type="ARBA" id="ARBA00022801"/>
    </source>
</evidence>
<gene>
    <name evidence="6" type="ORF">FB459_0540</name>
</gene>
<dbReference type="GO" id="GO:0005829">
    <property type="term" value="C:cytosol"/>
    <property type="evidence" value="ECO:0007669"/>
    <property type="project" value="TreeGrafter"/>
</dbReference>
<comment type="catalytic activity">
    <reaction evidence="1">
        <text>3-hydroxy-2-methylpropanoyl-CoA + H2O = 3-hydroxy-2-methylpropanoate + CoA + H(+)</text>
        <dbReference type="Rhea" id="RHEA:20888"/>
        <dbReference type="ChEBI" id="CHEBI:11805"/>
        <dbReference type="ChEBI" id="CHEBI:15377"/>
        <dbReference type="ChEBI" id="CHEBI:15378"/>
        <dbReference type="ChEBI" id="CHEBI:57287"/>
        <dbReference type="ChEBI" id="CHEBI:57340"/>
        <dbReference type="EC" id="3.1.2.4"/>
    </reaction>
</comment>
<dbReference type="NCBIfam" id="NF004127">
    <property type="entry name" value="PRK05617.1"/>
    <property type="match status" value="1"/>
</dbReference>
<dbReference type="OrthoDB" id="9790967at2"/>
<dbReference type="RefSeq" id="WP_141927364.1">
    <property type="nucleotide sequence ID" value="NZ_BAABCI010000015.1"/>
</dbReference>
<dbReference type="GO" id="GO:0003860">
    <property type="term" value="F:3-hydroxyisobutyryl-CoA hydrolase activity"/>
    <property type="evidence" value="ECO:0007669"/>
    <property type="project" value="UniProtKB-EC"/>
</dbReference>
<organism evidence="6 7">
    <name type="scientific">Yimella lutea</name>
    <dbReference type="NCBI Taxonomy" id="587872"/>
    <lineage>
        <taxon>Bacteria</taxon>
        <taxon>Bacillati</taxon>
        <taxon>Actinomycetota</taxon>
        <taxon>Actinomycetes</taxon>
        <taxon>Micrococcales</taxon>
        <taxon>Dermacoccaceae</taxon>
        <taxon>Yimella</taxon>
    </lineage>
</organism>
<name>A0A542ECT0_9MICO</name>
<evidence type="ECO:0000313" key="6">
    <source>
        <dbReference type="EMBL" id="TQJ13142.1"/>
    </source>
</evidence>